<dbReference type="KEGG" id="dfa:DFA_02988"/>
<dbReference type="InterPro" id="IPR037474">
    <property type="entry name" value="ScaA"/>
</dbReference>
<sequence length="151" mass="17125">MFTISTTSTDNSKKIKNDKVLEKDLKALNSLFINKRLFIKIHMIYKRYINTQPGLAFIELAKFYNIMYTSENCSKLFKDTIKKTEYKEGLEKIGTMYDPSREIQPEPEKPSSSSPSTASPNQSPAPSPQIVPKPSSSGFSNFLGRFGKDKK</sequence>
<dbReference type="Proteomes" id="UP000007797">
    <property type="component" value="Unassembled WGS sequence"/>
</dbReference>
<dbReference type="GO" id="GO:0005829">
    <property type="term" value="C:cytosol"/>
    <property type="evidence" value="ECO:0007669"/>
    <property type="project" value="TreeGrafter"/>
</dbReference>
<dbReference type="GO" id="GO:0046579">
    <property type="term" value="P:positive regulation of Ras protein signal transduction"/>
    <property type="evidence" value="ECO:0007669"/>
    <property type="project" value="TreeGrafter"/>
</dbReference>
<proteinExistence type="predicted"/>
<feature type="compositionally biased region" description="Low complexity" evidence="1">
    <location>
        <begin position="110"/>
        <end position="122"/>
    </location>
</feature>
<dbReference type="OrthoDB" id="17150at2759"/>
<dbReference type="GeneID" id="14877201"/>
<dbReference type="AlphaFoldDB" id="F4PGB0"/>
<evidence type="ECO:0000256" key="1">
    <source>
        <dbReference type="SAM" id="MobiDB-lite"/>
    </source>
</evidence>
<dbReference type="RefSeq" id="XP_004362595.1">
    <property type="nucleotide sequence ID" value="XM_004362538.1"/>
</dbReference>
<accession>F4PGB0</accession>
<dbReference type="PANTHER" id="PTHR37516">
    <property type="entry name" value="SCA1 COMPLEX SCAFFOLD PROTEIN SCAA"/>
    <property type="match status" value="1"/>
</dbReference>
<reference evidence="3" key="1">
    <citation type="journal article" date="2011" name="Genome Res.">
        <title>Phylogeny-wide analysis of social amoeba genomes highlights ancient origins for complex intercellular communication.</title>
        <authorList>
            <person name="Heidel A.J."/>
            <person name="Lawal H.M."/>
            <person name="Felder M."/>
            <person name="Schilde C."/>
            <person name="Helps N.R."/>
            <person name="Tunggal B."/>
            <person name="Rivero F."/>
            <person name="John U."/>
            <person name="Schleicher M."/>
            <person name="Eichinger L."/>
            <person name="Platzer M."/>
            <person name="Noegel A.A."/>
            <person name="Schaap P."/>
            <person name="Gloeckner G."/>
        </authorList>
    </citation>
    <scope>NUCLEOTIDE SEQUENCE [LARGE SCALE GENOMIC DNA]</scope>
    <source>
        <strain evidence="3">SH3</strain>
    </source>
</reference>
<evidence type="ECO:0000313" key="3">
    <source>
        <dbReference type="Proteomes" id="UP000007797"/>
    </source>
</evidence>
<keyword evidence="3" id="KW-1185">Reference proteome</keyword>
<dbReference type="GO" id="GO:0005886">
    <property type="term" value="C:plasma membrane"/>
    <property type="evidence" value="ECO:0007669"/>
    <property type="project" value="TreeGrafter"/>
</dbReference>
<gene>
    <name evidence="2" type="ORF">DFA_02988</name>
</gene>
<dbReference type="GO" id="GO:1904515">
    <property type="term" value="P:positive regulation of TORC2 signaling"/>
    <property type="evidence" value="ECO:0007669"/>
    <property type="project" value="TreeGrafter"/>
</dbReference>
<protein>
    <submittedName>
        <fullName evidence="2">Uncharacterized protein</fullName>
    </submittedName>
</protein>
<name>F4PGB0_CACFS</name>
<dbReference type="PANTHER" id="PTHR37516:SF2">
    <property type="match status" value="1"/>
</dbReference>
<dbReference type="EMBL" id="GL883006">
    <property type="protein sequence ID" value="EGG24744.1"/>
    <property type="molecule type" value="Genomic_DNA"/>
</dbReference>
<feature type="compositionally biased region" description="Basic and acidic residues" evidence="1">
    <location>
        <begin position="99"/>
        <end position="109"/>
    </location>
</feature>
<evidence type="ECO:0000313" key="2">
    <source>
        <dbReference type="EMBL" id="EGG24744.1"/>
    </source>
</evidence>
<organism evidence="2 3">
    <name type="scientific">Cavenderia fasciculata</name>
    <name type="common">Slime mold</name>
    <name type="synonym">Dictyostelium fasciculatum</name>
    <dbReference type="NCBI Taxonomy" id="261658"/>
    <lineage>
        <taxon>Eukaryota</taxon>
        <taxon>Amoebozoa</taxon>
        <taxon>Evosea</taxon>
        <taxon>Eumycetozoa</taxon>
        <taxon>Dictyostelia</taxon>
        <taxon>Acytosteliales</taxon>
        <taxon>Cavenderiaceae</taxon>
        <taxon>Cavenderia</taxon>
    </lineage>
</organism>
<feature type="region of interest" description="Disordered" evidence="1">
    <location>
        <begin position="92"/>
        <end position="151"/>
    </location>
</feature>